<dbReference type="KEGG" id="pno:SNOG_14442"/>
<name>Q0U1Q3_PHANO</name>
<dbReference type="EMBL" id="CH445355">
    <property type="protein sequence ID" value="EAT78313.1"/>
    <property type="molecule type" value="Genomic_DNA"/>
</dbReference>
<dbReference type="InParanoid" id="Q0U1Q3"/>
<dbReference type="AlphaFoldDB" id="Q0U1Q3"/>
<organism evidence="2 3">
    <name type="scientific">Phaeosphaeria nodorum (strain SN15 / ATCC MYA-4574 / FGSC 10173)</name>
    <name type="common">Glume blotch fungus</name>
    <name type="synonym">Parastagonospora nodorum</name>
    <dbReference type="NCBI Taxonomy" id="321614"/>
    <lineage>
        <taxon>Eukaryota</taxon>
        <taxon>Fungi</taxon>
        <taxon>Dikarya</taxon>
        <taxon>Ascomycota</taxon>
        <taxon>Pezizomycotina</taxon>
        <taxon>Dothideomycetes</taxon>
        <taxon>Pleosporomycetidae</taxon>
        <taxon>Pleosporales</taxon>
        <taxon>Pleosporineae</taxon>
        <taxon>Phaeosphaeriaceae</taxon>
        <taxon>Parastagonospora</taxon>
    </lineage>
</organism>
<sequence>MSVTLSPMHTRPLRSAPNRQPERSAKATFWNMQQKQGTPLLRDGAQLADDHLPSNRFLGILSAPSEPGSGAVLNEAHSSLYDIEAIFSYPQWWR</sequence>
<dbReference type="GeneID" id="5981553"/>
<accession>Q0U1Q3</accession>
<protein>
    <submittedName>
        <fullName evidence="2">Uncharacterized protein</fullName>
    </submittedName>
</protein>
<dbReference type="Proteomes" id="UP000001055">
    <property type="component" value="Unassembled WGS sequence"/>
</dbReference>
<evidence type="ECO:0000256" key="1">
    <source>
        <dbReference type="SAM" id="MobiDB-lite"/>
    </source>
</evidence>
<gene>
    <name evidence="2" type="ORF">SNOG_14442</name>
</gene>
<evidence type="ECO:0000313" key="2">
    <source>
        <dbReference type="EMBL" id="EAT78313.1"/>
    </source>
</evidence>
<reference evidence="3" key="1">
    <citation type="journal article" date="2007" name="Plant Cell">
        <title>Dothideomycete-plant interactions illuminated by genome sequencing and EST analysis of the wheat pathogen Stagonospora nodorum.</title>
        <authorList>
            <person name="Hane J.K."/>
            <person name="Lowe R.G."/>
            <person name="Solomon P.S."/>
            <person name="Tan K.C."/>
            <person name="Schoch C.L."/>
            <person name="Spatafora J.W."/>
            <person name="Crous P.W."/>
            <person name="Kodira C."/>
            <person name="Birren B.W."/>
            <person name="Galagan J.E."/>
            <person name="Torriani S.F."/>
            <person name="McDonald B.A."/>
            <person name="Oliver R.P."/>
        </authorList>
    </citation>
    <scope>NUCLEOTIDE SEQUENCE [LARGE SCALE GENOMIC DNA]</scope>
    <source>
        <strain evidence="3">SN15 / ATCC MYA-4574 / FGSC 10173</strain>
    </source>
</reference>
<dbReference type="RefSeq" id="XP_001804629.1">
    <property type="nucleotide sequence ID" value="XM_001804577.1"/>
</dbReference>
<evidence type="ECO:0000313" key="3">
    <source>
        <dbReference type="Proteomes" id="UP000001055"/>
    </source>
</evidence>
<proteinExistence type="predicted"/>
<feature type="region of interest" description="Disordered" evidence="1">
    <location>
        <begin position="1"/>
        <end position="24"/>
    </location>
</feature>